<accession>A0A0A9FS32</accession>
<dbReference type="AlphaFoldDB" id="A0A0A9FS32"/>
<proteinExistence type="predicted"/>
<feature type="region of interest" description="Disordered" evidence="1">
    <location>
        <begin position="1"/>
        <end position="41"/>
    </location>
</feature>
<reference evidence="2" key="1">
    <citation type="submission" date="2014-09" db="EMBL/GenBank/DDBJ databases">
        <authorList>
            <person name="Magalhaes I.L.F."/>
            <person name="Oliveira U."/>
            <person name="Santos F.R."/>
            <person name="Vidigal T.H.D.A."/>
            <person name="Brescovit A.D."/>
            <person name="Santos A.J."/>
        </authorList>
    </citation>
    <scope>NUCLEOTIDE SEQUENCE</scope>
    <source>
        <tissue evidence="2">Shoot tissue taken approximately 20 cm above the soil surface</tissue>
    </source>
</reference>
<evidence type="ECO:0000256" key="1">
    <source>
        <dbReference type="SAM" id="MobiDB-lite"/>
    </source>
</evidence>
<dbReference type="EMBL" id="GBRH01182231">
    <property type="protein sequence ID" value="JAE15665.1"/>
    <property type="molecule type" value="Transcribed_RNA"/>
</dbReference>
<reference evidence="2" key="2">
    <citation type="journal article" date="2015" name="Data Brief">
        <title>Shoot transcriptome of the giant reed, Arundo donax.</title>
        <authorList>
            <person name="Barrero R.A."/>
            <person name="Guerrero F.D."/>
            <person name="Moolhuijzen P."/>
            <person name="Goolsby J.A."/>
            <person name="Tidwell J."/>
            <person name="Bellgard S.E."/>
            <person name="Bellgard M.I."/>
        </authorList>
    </citation>
    <scope>NUCLEOTIDE SEQUENCE</scope>
    <source>
        <tissue evidence="2">Shoot tissue taken approximately 20 cm above the soil surface</tissue>
    </source>
</reference>
<protein>
    <submittedName>
        <fullName evidence="2">Uncharacterized protein</fullName>
    </submittedName>
</protein>
<sequence>MAAARDVGSWAARRRRPTNAASVLPGRGHGRRGCRSGAGTHRSSVGGWWHGCCRGGSWPRWRCGGSVAWWVSRRLLVAWDLRQHAAAGHVRWHRVSVAGGSTDPVLAVPMPSAPNIVAETLPWGTGALGESAGRAGNDNVFGHRFPSWRHFLRAPVPWP</sequence>
<evidence type="ECO:0000313" key="2">
    <source>
        <dbReference type="EMBL" id="JAE15665.1"/>
    </source>
</evidence>
<organism evidence="2">
    <name type="scientific">Arundo donax</name>
    <name type="common">Giant reed</name>
    <name type="synonym">Donax arundinaceus</name>
    <dbReference type="NCBI Taxonomy" id="35708"/>
    <lineage>
        <taxon>Eukaryota</taxon>
        <taxon>Viridiplantae</taxon>
        <taxon>Streptophyta</taxon>
        <taxon>Embryophyta</taxon>
        <taxon>Tracheophyta</taxon>
        <taxon>Spermatophyta</taxon>
        <taxon>Magnoliopsida</taxon>
        <taxon>Liliopsida</taxon>
        <taxon>Poales</taxon>
        <taxon>Poaceae</taxon>
        <taxon>PACMAD clade</taxon>
        <taxon>Arundinoideae</taxon>
        <taxon>Arundineae</taxon>
        <taxon>Arundo</taxon>
    </lineage>
</organism>
<name>A0A0A9FS32_ARUDO</name>